<feature type="region of interest" description="Disordered" evidence="4">
    <location>
        <begin position="671"/>
        <end position="699"/>
    </location>
</feature>
<dbReference type="PROSITE" id="PS51149">
    <property type="entry name" value="GLY_RADICAL_2"/>
    <property type="match status" value="1"/>
</dbReference>
<dbReference type="PANTHER" id="PTHR43641:SF2">
    <property type="entry name" value="DEHYDRATASE YBIW-RELATED"/>
    <property type="match status" value="1"/>
</dbReference>
<dbReference type="PROSITE" id="PS00850">
    <property type="entry name" value="GLY_RADICAL_1"/>
    <property type="match status" value="1"/>
</dbReference>
<organism evidence="7">
    <name type="scientific">Actinomyces succiniciruminis</name>
    <dbReference type="NCBI Taxonomy" id="1522002"/>
    <lineage>
        <taxon>Bacteria</taxon>
        <taxon>Bacillati</taxon>
        <taxon>Actinomycetota</taxon>
        <taxon>Actinomycetes</taxon>
        <taxon>Actinomycetales</taxon>
        <taxon>Actinomycetaceae</taxon>
        <taxon>Actinomyces</taxon>
    </lineage>
</organism>
<dbReference type="AlphaFoldDB" id="A0A1L7RNK7"/>
<reference evidence="7" key="1">
    <citation type="submission" date="2014-07" db="EMBL/GenBank/DDBJ databases">
        <authorList>
            <person name="Zhang J.E."/>
            <person name="Yang H."/>
            <person name="Guo J."/>
            <person name="Deng Z."/>
            <person name="Luo H."/>
            <person name="Luo M."/>
            <person name="Zhao B."/>
        </authorList>
    </citation>
    <scope>NUCLEOTIDE SEQUENCE</scope>
    <source>
        <strain evidence="7">AM4</strain>
    </source>
</reference>
<accession>A0A1L7RNK7</accession>
<dbReference type="CDD" id="cd01677">
    <property type="entry name" value="PFL2_DhaB_BssA"/>
    <property type="match status" value="1"/>
</dbReference>
<sequence length="813" mass="89636">MTTIAQSTPTALGGPHFGGLTERMAAWREEILDTEPSVCVERAVITTQTYRDNADQPLDMVRALMLKNVLERMTIYIEPASRLAGNQASANRAAPIMPEYAMDWVIDELDEFDKRPGDRFTISEEAKQTLREIAPFWRGRTLKEHALALMPADSKRFYDLGIIHPEGNITSGDAHIAVNYRRLLADGLATYQRRAQEALDALDLTDPAQLEQAPFYRSLIVVFDAVIAFAHRYADLAEQLAAAETAPDRRSELREMARVLRVVPEHPATTFHEAVQSIWLVHVALQIESNGHSLSYGRLDQYLWPFLREDLEAGRETDASATELLTNLWLKTFTVNKIRSWSHTRFSAGSPLYQNVTIGGQHADGSDAVNHLSYLIITSVAQTHLPQPNLTVRYHHGLSDNFMNEAIELMRLGTGMPAFNSDEVIIPSLIERGVAPEDAHDYSAIGCVEVAVPGRWGYRCTGMSFLNFPKALLVALNDGVDPASGTRLAPACGHLRDMTSFDQVMSAWDSTIREFQRNCIVLDAACDLALEHQVPDLLCSGLVDDCIGRGKTLKEGGAVYDFVSGLQVGIANLGDSLAAIKKVVFEDHAITGAQLWEALQSDFAGEEGERIRKLLVAAPKYGNDDDYVDDLLVRAYATDIDEIFKYKNSRYGRGPIGGTYYAGTSSISANVPQGASTAATPDGRHAGQPLAEGCSPSHGADVNGPTAVFKSVSKLETERITGGVLLNQKVNPQILARPEDRAKLIAMLRAFFNRLHGFHVQYNVVDRAVLLDAQAHPEQHRDLIVRVAGYSAFFVVLSKQTQDDIIARTEQTL</sequence>
<dbReference type="InterPro" id="IPR019777">
    <property type="entry name" value="Form_AcTrfase_GR_CS"/>
</dbReference>
<dbReference type="GO" id="GO:0008861">
    <property type="term" value="F:formate C-acetyltransferase activity"/>
    <property type="evidence" value="ECO:0007669"/>
    <property type="project" value="UniProtKB-EC"/>
</dbReference>
<dbReference type="GO" id="GO:0016829">
    <property type="term" value="F:lyase activity"/>
    <property type="evidence" value="ECO:0007669"/>
    <property type="project" value="UniProtKB-KW"/>
</dbReference>
<dbReference type="Gene3D" id="3.20.70.20">
    <property type="match status" value="1"/>
</dbReference>
<feature type="domain" description="Glycine radical" evidence="5">
    <location>
        <begin position="692"/>
        <end position="813"/>
    </location>
</feature>
<dbReference type="InterPro" id="IPR051215">
    <property type="entry name" value="GRE"/>
</dbReference>
<dbReference type="Pfam" id="PF02901">
    <property type="entry name" value="PFL-like"/>
    <property type="match status" value="1"/>
</dbReference>
<dbReference type="GO" id="GO:0005829">
    <property type="term" value="C:cytosol"/>
    <property type="evidence" value="ECO:0007669"/>
    <property type="project" value="TreeGrafter"/>
</dbReference>
<dbReference type="EMBL" id="LK995494">
    <property type="protein sequence ID" value="CED91058.1"/>
    <property type="molecule type" value="Genomic_DNA"/>
</dbReference>
<feature type="domain" description="PFL" evidence="6">
    <location>
        <begin position="22"/>
        <end position="685"/>
    </location>
</feature>
<evidence type="ECO:0000256" key="1">
    <source>
        <dbReference type="ARBA" id="ARBA00022818"/>
    </source>
</evidence>
<protein>
    <submittedName>
        <fullName evidence="7">Formate acetyltransferase 2</fullName>
        <ecNumber evidence="7">2.3.1.54</ecNumber>
    </submittedName>
</protein>
<name>A0A1L7RNK7_9ACTO</name>
<dbReference type="FunFam" id="3.20.70.20:FF:000008">
    <property type="entry name" value="Hypothetical formate acetyltransferase 3"/>
    <property type="match status" value="1"/>
</dbReference>
<evidence type="ECO:0000259" key="6">
    <source>
        <dbReference type="PROSITE" id="PS51554"/>
    </source>
</evidence>
<keyword evidence="2" id="KW-0456">Lyase</keyword>
<keyword evidence="1 3" id="KW-0556">Organic radical</keyword>
<dbReference type="PROSITE" id="PS51554">
    <property type="entry name" value="PFL"/>
    <property type="match status" value="1"/>
</dbReference>
<evidence type="ECO:0000256" key="4">
    <source>
        <dbReference type="SAM" id="MobiDB-lite"/>
    </source>
</evidence>
<proteinExistence type="predicted"/>
<dbReference type="InterPro" id="IPR010098">
    <property type="entry name" value="PFL2/GDeHydtase_fam"/>
</dbReference>
<dbReference type="RefSeq" id="WP_210579823.1">
    <property type="nucleotide sequence ID" value="NZ_LK995494.1"/>
</dbReference>
<feature type="modified residue" description="Glycine radical" evidence="3">
    <location>
        <position position="789"/>
    </location>
</feature>
<dbReference type="PANTHER" id="PTHR43641">
    <property type="entry name" value="FORMATE ACETYLTRANSFERASE 3-RELATED"/>
    <property type="match status" value="1"/>
</dbReference>
<evidence type="ECO:0000313" key="7">
    <source>
        <dbReference type="EMBL" id="CED91058.1"/>
    </source>
</evidence>
<keyword evidence="7" id="KW-0808">Transferase</keyword>
<dbReference type="SUPFAM" id="SSF51998">
    <property type="entry name" value="PFL-like glycyl radical enzymes"/>
    <property type="match status" value="1"/>
</dbReference>
<evidence type="ECO:0000259" key="5">
    <source>
        <dbReference type="PROSITE" id="PS51149"/>
    </source>
</evidence>
<dbReference type="InterPro" id="IPR001150">
    <property type="entry name" value="Gly_radical"/>
</dbReference>
<dbReference type="NCBIfam" id="TIGR01774">
    <property type="entry name" value="PFL2-3"/>
    <property type="match status" value="1"/>
</dbReference>
<dbReference type="EC" id="2.3.1.54" evidence="7"/>
<keyword evidence="7" id="KW-0012">Acyltransferase</keyword>
<dbReference type="InterPro" id="IPR004184">
    <property type="entry name" value="PFL_dom"/>
</dbReference>
<evidence type="ECO:0000256" key="3">
    <source>
        <dbReference type="PROSITE-ProRule" id="PRU00493"/>
    </source>
</evidence>
<gene>
    <name evidence="7" type="ORF">AAM4_1226</name>
</gene>
<dbReference type="Pfam" id="PF01228">
    <property type="entry name" value="Gly_radical"/>
    <property type="match status" value="1"/>
</dbReference>
<evidence type="ECO:0000256" key="2">
    <source>
        <dbReference type="ARBA" id="ARBA00023239"/>
    </source>
</evidence>